<gene>
    <name evidence="1" type="ORF">UFOPK3564_00389</name>
</gene>
<dbReference type="AlphaFoldDB" id="A0A6J7G0Y0"/>
<proteinExistence type="predicted"/>
<organism evidence="1">
    <name type="scientific">freshwater metagenome</name>
    <dbReference type="NCBI Taxonomy" id="449393"/>
    <lineage>
        <taxon>unclassified sequences</taxon>
        <taxon>metagenomes</taxon>
        <taxon>ecological metagenomes</taxon>
    </lineage>
</organism>
<name>A0A6J7G0Y0_9ZZZZ</name>
<accession>A0A6J7G0Y0</accession>
<evidence type="ECO:0000313" key="1">
    <source>
        <dbReference type="EMBL" id="CAB4897613.1"/>
    </source>
</evidence>
<reference evidence="1" key="1">
    <citation type="submission" date="2020-05" db="EMBL/GenBank/DDBJ databases">
        <authorList>
            <person name="Chiriac C."/>
            <person name="Salcher M."/>
            <person name="Ghai R."/>
            <person name="Kavagutti S V."/>
        </authorList>
    </citation>
    <scope>NUCLEOTIDE SEQUENCE</scope>
</reference>
<protein>
    <submittedName>
        <fullName evidence="1">Unannotated protein</fullName>
    </submittedName>
</protein>
<sequence>MFKVVMKYPDGTTEEEDELFETEEEANEFGLTQCSNYSTGAETLHLSNPGDYPAPDDDEDVDYDVVEVTG</sequence>
<dbReference type="EMBL" id="CAFBMK010000012">
    <property type="protein sequence ID" value="CAB4897613.1"/>
    <property type="molecule type" value="Genomic_DNA"/>
</dbReference>